<dbReference type="Proteomes" id="UP000249467">
    <property type="component" value="Unassembled WGS sequence"/>
</dbReference>
<evidence type="ECO:0000313" key="2">
    <source>
        <dbReference type="EMBL" id="PZO36003.1"/>
    </source>
</evidence>
<evidence type="ECO:0008006" key="4">
    <source>
        <dbReference type="Google" id="ProtNLM"/>
    </source>
</evidence>
<sequence>MTNVGAVSGSEDGAAGGITLFGVTLTSKILGILIGVAGIGIAAYATTSYVLPLWDQVQSGQTNISTKKNDLTSLEQKVAGKGNIAQKIEEANKQNLFVLSLLPNVDNIDTLMRDIQEQIPKTITIALPPDFAYDLAGTMRVFQPREVIKGPQYKTYSFTIGFDGKFEDVLNTIQKIERLKPLLIVKDLKLSKKPLPTDKFKFSRPIAAGKEREIIDVLPPLIGADFTLEAYVPLTETELKAAAPAPAAPKK</sequence>
<gene>
    <name evidence="2" type="ORF">DCF19_22635</name>
</gene>
<evidence type="ECO:0000313" key="3">
    <source>
        <dbReference type="Proteomes" id="UP000249467"/>
    </source>
</evidence>
<feature type="transmembrane region" description="Helical" evidence="1">
    <location>
        <begin position="29"/>
        <end position="51"/>
    </location>
</feature>
<comment type="caution">
    <text evidence="2">The sequence shown here is derived from an EMBL/GenBank/DDBJ whole genome shotgun (WGS) entry which is preliminary data.</text>
</comment>
<keyword evidence="1" id="KW-0812">Transmembrane</keyword>
<dbReference type="AlphaFoldDB" id="A0A2W4VT25"/>
<proteinExistence type="predicted"/>
<accession>A0A2W4VT25</accession>
<keyword evidence="1" id="KW-0472">Membrane</keyword>
<organism evidence="2 3">
    <name type="scientific">Pseudanabaena frigida</name>
    <dbReference type="NCBI Taxonomy" id="945775"/>
    <lineage>
        <taxon>Bacteria</taxon>
        <taxon>Bacillati</taxon>
        <taxon>Cyanobacteriota</taxon>
        <taxon>Cyanophyceae</taxon>
        <taxon>Pseudanabaenales</taxon>
        <taxon>Pseudanabaenaceae</taxon>
        <taxon>Pseudanabaena</taxon>
    </lineage>
</organism>
<dbReference type="InterPro" id="IPR014717">
    <property type="entry name" value="Transl_elong_EF1B/ribsomal_bS6"/>
</dbReference>
<keyword evidence="1" id="KW-1133">Transmembrane helix</keyword>
<reference evidence="2 3" key="2">
    <citation type="submission" date="2018-06" db="EMBL/GenBank/DDBJ databases">
        <title>Metagenomic assembly of (sub)arctic Cyanobacteria and their associated microbiome from non-axenic cultures.</title>
        <authorList>
            <person name="Baurain D."/>
        </authorList>
    </citation>
    <scope>NUCLEOTIDE SEQUENCE [LARGE SCALE GENOMIC DNA]</scope>
    <source>
        <strain evidence="2">ULC066bin1</strain>
    </source>
</reference>
<dbReference type="Gene3D" id="3.30.70.60">
    <property type="match status" value="1"/>
</dbReference>
<name>A0A2W4VT25_9CYAN</name>
<evidence type="ECO:0000256" key="1">
    <source>
        <dbReference type="SAM" id="Phobius"/>
    </source>
</evidence>
<dbReference type="EMBL" id="QBML01000046">
    <property type="protein sequence ID" value="PZO36003.1"/>
    <property type="molecule type" value="Genomic_DNA"/>
</dbReference>
<reference evidence="2 3" key="1">
    <citation type="submission" date="2018-04" db="EMBL/GenBank/DDBJ databases">
        <authorList>
            <person name="Go L.Y."/>
            <person name="Mitchell J.A."/>
        </authorList>
    </citation>
    <scope>NUCLEOTIDE SEQUENCE [LARGE SCALE GENOMIC DNA]</scope>
    <source>
        <strain evidence="2">ULC066bin1</strain>
    </source>
</reference>
<protein>
    <recommendedName>
        <fullName evidence="4">Pilus assembly protein PilO</fullName>
    </recommendedName>
</protein>